<evidence type="ECO:0000313" key="2">
    <source>
        <dbReference type="Proteomes" id="UP000070107"/>
    </source>
</evidence>
<dbReference type="EMBL" id="LNTU01000011">
    <property type="protein sequence ID" value="KXF77849.1"/>
    <property type="molecule type" value="Genomic_DNA"/>
</dbReference>
<dbReference type="STRING" id="1494590.ATN84_25240"/>
<sequence>MTTIIVMPSSTSAFIEIDIEDGLALIEAIELRENDGFEWKARKGLLCYYAEKSDGKVALLAQVRRRLDKRRSGDRSGLSILGIADLRDLVRQPDRHAPAIILLKQEGGSALGWKAGPFWWPMLVSPRGANSCVFATRIAAQAIEQIARRALIRWCDFTSFQPILPDRRFEFMW</sequence>
<keyword evidence="2" id="KW-1185">Reference proteome</keyword>
<gene>
    <name evidence="1" type="ORF">ATN84_25240</name>
</gene>
<dbReference type="OrthoDB" id="436461at2"/>
<dbReference type="AlphaFoldDB" id="A0A135HXD1"/>
<organism evidence="1 2">
    <name type="scientific">Paramesorhizobium deserti</name>
    <dbReference type="NCBI Taxonomy" id="1494590"/>
    <lineage>
        <taxon>Bacteria</taxon>
        <taxon>Pseudomonadati</taxon>
        <taxon>Pseudomonadota</taxon>
        <taxon>Alphaproteobacteria</taxon>
        <taxon>Hyphomicrobiales</taxon>
        <taxon>Phyllobacteriaceae</taxon>
        <taxon>Paramesorhizobium</taxon>
    </lineage>
</organism>
<dbReference type="RefSeq" id="WP_068881351.1">
    <property type="nucleotide sequence ID" value="NZ_LNTU01000011.1"/>
</dbReference>
<protein>
    <submittedName>
        <fullName evidence="1">Uncharacterized protein</fullName>
    </submittedName>
</protein>
<evidence type="ECO:0000313" key="1">
    <source>
        <dbReference type="EMBL" id="KXF77849.1"/>
    </source>
</evidence>
<proteinExistence type="predicted"/>
<dbReference type="Proteomes" id="UP000070107">
    <property type="component" value="Unassembled WGS sequence"/>
</dbReference>
<reference evidence="1 2" key="1">
    <citation type="submission" date="2015-11" db="EMBL/GenBank/DDBJ databases">
        <title>Draft genome sequence of Paramesorhizobium deserti A-3-E, a strain highly resistant to diverse beta-lactam antibiotics.</title>
        <authorList>
            <person name="Lv R."/>
            <person name="Yang X."/>
            <person name="Fang N."/>
            <person name="Guo J."/>
            <person name="Luo X."/>
            <person name="Peng F."/>
            <person name="Yang R."/>
            <person name="Cui Y."/>
            <person name="Fang C."/>
            <person name="Song Y."/>
        </authorList>
    </citation>
    <scope>NUCLEOTIDE SEQUENCE [LARGE SCALE GENOMIC DNA]</scope>
    <source>
        <strain evidence="1 2">A-3-E</strain>
    </source>
</reference>
<comment type="caution">
    <text evidence="1">The sequence shown here is derived from an EMBL/GenBank/DDBJ whole genome shotgun (WGS) entry which is preliminary data.</text>
</comment>
<name>A0A135HXD1_9HYPH</name>
<accession>A0A135HXD1</accession>